<evidence type="ECO:0000256" key="1">
    <source>
        <dbReference type="ARBA" id="ARBA00004141"/>
    </source>
</evidence>
<keyword evidence="6 7" id="KW-0472">Membrane</keyword>
<dbReference type="Proteomes" id="UP000683575">
    <property type="component" value="Chromosome"/>
</dbReference>
<dbReference type="PANTHER" id="PTHR36838">
    <property type="entry name" value="AUXIN EFFLUX CARRIER FAMILY PROTEIN"/>
    <property type="match status" value="1"/>
</dbReference>
<feature type="transmembrane region" description="Helical" evidence="7">
    <location>
        <begin position="34"/>
        <end position="53"/>
    </location>
</feature>
<accession>A0A975Y082</accession>
<organism evidence="8 9">
    <name type="scientific">Nocardioides panacis</name>
    <dbReference type="NCBI Taxonomy" id="2849501"/>
    <lineage>
        <taxon>Bacteria</taxon>
        <taxon>Bacillati</taxon>
        <taxon>Actinomycetota</taxon>
        <taxon>Actinomycetes</taxon>
        <taxon>Propionibacteriales</taxon>
        <taxon>Nocardioidaceae</taxon>
        <taxon>Nocardioides</taxon>
    </lineage>
</organism>
<dbReference type="GO" id="GO:0055085">
    <property type="term" value="P:transmembrane transport"/>
    <property type="evidence" value="ECO:0007669"/>
    <property type="project" value="InterPro"/>
</dbReference>
<sequence>MQGVFEGFATIGAIIALGVLLAQLGVLDLAGQQVLSRLSFFVASPALMVTVLGRADVTSVLSKNLVATAAGVLVCGVLYLLAARLVWHHPPAETTIGTLSATYVNAGNLGLPIAAYVLGDAALVAPTLLMQLLVLQPVALAVLDNAVSARRFSWVRAFSRPLTNPLTLGSLLGLALAVTGVSLPMAVQDPLELVGGMAVPSMLIAYGISLRLGPRPGHGTSAVEIGFITVLKLVVQPAAAYGVARLVLGLDGTALLAVTVLAALPTAQNIFVHATRYGRGVVLARDSIFVTTVLSVPAIALVAALLG</sequence>
<keyword evidence="3" id="KW-1003">Cell membrane</keyword>
<dbReference type="InterPro" id="IPR004776">
    <property type="entry name" value="Mem_transp_PIN-like"/>
</dbReference>
<evidence type="ECO:0000256" key="7">
    <source>
        <dbReference type="SAM" id="Phobius"/>
    </source>
</evidence>
<feature type="transmembrane region" description="Helical" evidence="7">
    <location>
        <begin position="6"/>
        <end position="27"/>
    </location>
</feature>
<proteinExistence type="predicted"/>
<feature type="transmembrane region" description="Helical" evidence="7">
    <location>
        <begin position="287"/>
        <end position="306"/>
    </location>
</feature>
<evidence type="ECO:0000313" key="9">
    <source>
        <dbReference type="Proteomes" id="UP000683575"/>
    </source>
</evidence>
<feature type="transmembrane region" description="Helical" evidence="7">
    <location>
        <begin position="254"/>
        <end position="275"/>
    </location>
</feature>
<evidence type="ECO:0000256" key="4">
    <source>
        <dbReference type="ARBA" id="ARBA00022692"/>
    </source>
</evidence>
<evidence type="ECO:0000256" key="2">
    <source>
        <dbReference type="ARBA" id="ARBA00022448"/>
    </source>
</evidence>
<keyword evidence="9" id="KW-1185">Reference proteome</keyword>
<dbReference type="AlphaFoldDB" id="A0A975Y082"/>
<dbReference type="PANTHER" id="PTHR36838:SF1">
    <property type="entry name" value="SLR1864 PROTEIN"/>
    <property type="match status" value="1"/>
</dbReference>
<comment type="subcellular location">
    <subcellularLocation>
        <location evidence="1">Membrane</location>
        <topology evidence="1">Multi-pass membrane protein</topology>
    </subcellularLocation>
</comment>
<keyword evidence="4 7" id="KW-0812">Transmembrane</keyword>
<dbReference type="GO" id="GO:0016020">
    <property type="term" value="C:membrane"/>
    <property type="evidence" value="ECO:0007669"/>
    <property type="project" value="UniProtKB-SubCell"/>
</dbReference>
<feature type="transmembrane region" description="Helical" evidence="7">
    <location>
        <begin position="193"/>
        <end position="213"/>
    </location>
</feature>
<evidence type="ECO:0000313" key="8">
    <source>
        <dbReference type="EMBL" id="QWZ08059.1"/>
    </source>
</evidence>
<feature type="transmembrane region" description="Helical" evidence="7">
    <location>
        <begin position="65"/>
        <end position="87"/>
    </location>
</feature>
<keyword evidence="2" id="KW-0813">Transport</keyword>
<feature type="transmembrane region" description="Helical" evidence="7">
    <location>
        <begin position="124"/>
        <end position="147"/>
    </location>
</feature>
<evidence type="ECO:0000256" key="5">
    <source>
        <dbReference type="ARBA" id="ARBA00022989"/>
    </source>
</evidence>
<protein>
    <submittedName>
        <fullName evidence="8">AEC family transporter</fullName>
    </submittedName>
</protein>
<feature type="transmembrane region" description="Helical" evidence="7">
    <location>
        <begin position="99"/>
        <end position="118"/>
    </location>
</feature>
<gene>
    <name evidence="8" type="ORF">KRR39_22405</name>
</gene>
<name>A0A975Y082_9ACTN</name>
<reference evidence="8" key="1">
    <citation type="submission" date="2021-06" db="EMBL/GenBank/DDBJ databases">
        <title>Complete genome sequence of Nocardioides sp. G188.</title>
        <authorList>
            <person name="Im W.-T."/>
        </authorList>
    </citation>
    <scope>NUCLEOTIDE SEQUENCE</scope>
    <source>
        <strain evidence="8">G188</strain>
    </source>
</reference>
<dbReference type="KEGG" id="nps:KRR39_22405"/>
<feature type="transmembrane region" description="Helical" evidence="7">
    <location>
        <begin position="168"/>
        <end position="187"/>
    </location>
</feature>
<keyword evidence="5 7" id="KW-1133">Transmembrane helix</keyword>
<dbReference type="RefSeq" id="WP_216939569.1">
    <property type="nucleotide sequence ID" value="NZ_CP077062.1"/>
</dbReference>
<feature type="transmembrane region" description="Helical" evidence="7">
    <location>
        <begin position="225"/>
        <end position="248"/>
    </location>
</feature>
<evidence type="ECO:0000256" key="6">
    <source>
        <dbReference type="ARBA" id="ARBA00023136"/>
    </source>
</evidence>
<dbReference type="Pfam" id="PF03547">
    <property type="entry name" value="Mem_trans"/>
    <property type="match status" value="2"/>
</dbReference>
<dbReference type="EMBL" id="CP077062">
    <property type="protein sequence ID" value="QWZ08059.1"/>
    <property type="molecule type" value="Genomic_DNA"/>
</dbReference>
<evidence type="ECO:0000256" key="3">
    <source>
        <dbReference type="ARBA" id="ARBA00022475"/>
    </source>
</evidence>